<keyword evidence="3" id="KW-1185">Reference proteome</keyword>
<accession>A0AAV9DU07</accession>
<comment type="caution">
    <text evidence="2">The sequence shown here is derived from an EMBL/GenBank/DDBJ whole genome shotgun (WGS) entry which is preliminary data.</text>
</comment>
<sequence length="156" mass="16144">MTPPVKPAPAPDPPSPSKVSKSSPPRGGSIDSVLLALMGKAPPPLEMVSSQSEAFLPPIEVPPVSTDPSHPILAKNSVTSDASRSSQGTLPVPAACVPTDKGKGILRGDSTKAGPSRLPPASRRHGVLPPMKLQVRGMPVADLPFSSDIVFWTAYT</sequence>
<dbReference type="Proteomes" id="UP001180020">
    <property type="component" value="Unassembled WGS sequence"/>
</dbReference>
<reference evidence="2" key="1">
    <citation type="journal article" date="2023" name="Nat. Commun.">
        <title>Diploid and tetraploid genomes of Acorus and the evolution of monocots.</title>
        <authorList>
            <person name="Ma L."/>
            <person name="Liu K.W."/>
            <person name="Li Z."/>
            <person name="Hsiao Y.Y."/>
            <person name="Qi Y."/>
            <person name="Fu T."/>
            <person name="Tang G.D."/>
            <person name="Zhang D."/>
            <person name="Sun W.H."/>
            <person name="Liu D.K."/>
            <person name="Li Y."/>
            <person name="Chen G.Z."/>
            <person name="Liu X.D."/>
            <person name="Liao X.Y."/>
            <person name="Jiang Y.T."/>
            <person name="Yu X."/>
            <person name="Hao Y."/>
            <person name="Huang J."/>
            <person name="Zhao X.W."/>
            <person name="Ke S."/>
            <person name="Chen Y.Y."/>
            <person name="Wu W.L."/>
            <person name="Hsu J.L."/>
            <person name="Lin Y.F."/>
            <person name="Huang M.D."/>
            <person name="Li C.Y."/>
            <person name="Huang L."/>
            <person name="Wang Z.W."/>
            <person name="Zhao X."/>
            <person name="Zhong W.Y."/>
            <person name="Peng D.H."/>
            <person name="Ahmad S."/>
            <person name="Lan S."/>
            <person name="Zhang J.S."/>
            <person name="Tsai W.C."/>
            <person name="Van de Peer Y."/>
            <person name="Liu Z.J."/>
        </authorList>
    </citation>
    <scope>NUCLEOTIDE SEQUENCE</scope>
    <source>
        <strain evidence="2">CP</strain>
    </source>
</reference>
<proteinExistence type="predicted"/>
<feature type="compositionally biased region" description="Pro residues" evidence="1">
    <location>
        <begin position="1"/>
        <end position="16"/>
    </location>
</feature>
<feature type="region of interest" description="Disordered" evidence="1">
    <location>
        <begin position="59"/>
        <end position="126"/>
    </location>
</feature>
<gene>
    <name evidence="2" type="ORF">QJS10_CPB11g00378</name>
</gene>
<evidence type="ECO:0000313" key="2">
    <source>
        <dbReference type="EMBL" id="KAK1304439.1"/>
    </source>
</evidence>
<reference evidence="2" key="2">
    <citation type="submission" date="2023-06" db="EMBL/GenBank/DDBJ databases">
        <authorList>
            <person name="Ma L."/>
            <person name="Liu K.-W."/>
            <person name="Li Z."/>
            <person name="Hsiao Y.-Y."/>
            <person name="Qi Y."/>
            <person name="Fu T."/>
            <person name="Tang G."/>
            <person name="Zhang D."/>
            <person name="Sun W.-H."/>
            <person name="Liu D.-K."/>
            <person name="Li Y."/>
            <person name="Chen G.-Z."/>
            <person name="Liu X.-D."/>
            <person name="Liao X.-Y."/>
            <person name="Jiang Y.-T."/>
            <person name="Yu X."/>
            <person name="Hao Y."/>
            <person name="Huang J."/>
            <person name="Zhao X.-W."/>
            <person name="Ke S."/>
            <person name="Chen Y.-Y."/>
            <person name="Wu W.-L."/>
            <person name="Hsu J.-L."/>
            <person name="Lin Y.-F."/>
            <person name="Huang M.-D."/>
            <person name="Li C.-Y."/>
            <person name="Huang L."/>
            <person name="Wang Z.-W."/>
            <person name="Zhao X."/>
            <person name="Zhong W.-Y."/>
            <person name="Peng D.-H."/>
            <person name="Ahmad S."/>
            <person name="Lan S."/>
            <person name="Zhang J.-S."/>
            <person name="Tsai W.-C."/>
            <person name="Van De Peer Y."/>
            <person name="Liu Z.-J."/>
        </authorList>
    </citation>
    <scope>NUCLEOTIDE SEQUENCE</scope>
    <source>
        <strain evidence="2">CP</strain>
        <tissue evidence="2">Leaves</tissue>
    </source>
</reference>
<feature type="compositionally biased region" description="Polar residues" evidence="1">
    <location>
        <begin position="76"/>
        <end position="89"/>
    </location>
</feature>
<evidence type="ECO:0000256" key="1">
    <source>
        <dbReference type="SAM" id="MobiDB-lite"/>
    </source>
</evidence>
<feature type="region of interest" description="Disordered" evidence="1">
    <location>
        <begin position="1"/>
        <end position="37"/>
    </location>
</feature>
<evidence type="ECO:0000313" key="3">
    <source>
        <dbReference type="Proteomes" id="UP001180020"/>
    </source>
</evidence>
<name>A0AAV9DU07_ACOCL</name>
<dbReference type="AlphaFoldDB" id="A0AAV9DU07"/>
<organism evidence="2 3">
    <name type="scientific">Acorus calamus</name>
    <name type="common">Sweet flag</name>
    <dbReference type="NCBI Taxonomy" id="4465"/>
    <lineage>
        <taxon>Eukaryota</taxon>
        <taxon>Viridiplantae</taxon>
        <taxon>Streptophyta</taxon>
        <taxon>Embryophyta</taxon>
        <taxon>Tracheophyta</taxon>
        <taxon>Spermatophyta</taxon>
        <taxon>Magnoliopsida</taxon>
        <taxon>Liliopsida</taxon>
        <taxon>Acoraceae</taxon>
        <taxon>Acorus</taxon>
    </lineage>
</organism>
<dbReference type="EMBL" id="JAUJYO010000011">
    <property type="protein sequence ID" value="KAK1304439.1"/>
    <property type="molecule type" value="Genomic_DNA"/>
</dbReference>
<protein>
    <submittedName>
        <fullName evidence="2">Uncharacterized protein</fullName>
    </submittedName>
</protein>